<dbReference type="InterPro" id="IPR037143">
    <property type="entry name" value="4-PPantetheinyl_Trfase_dom_sf"/>
</dbReference>
<keyword evidence="4 8" id="KW-0276">Fatty acid metabolism</keyword>
<accession>A0A1T5K8F6</accession>
<reference evidence="10 11" key="1">
    <citation type="submission" date="2017-02" db="EMBL/GenBank/DDBJ databases">
        <authorList>
            <person name="Peterson S.W."/>
        </authorList>
    </citation>
    <scope>NUCLEOTIDE SEQUENCE [LARGE SCALE GENOMIC DNA]</scope>
    <source>
        <strain evidence="10 11">VKM Ac-2059</strain>
    </source>
</reference>
<keyword evidence="2 8" id="KW-0808">Transferase</keyword>
<dbReference type="Proteomes" id="UP000190857">
    <property type="component" value="Unassembled WGS sequence"/>
</dbReference>
<sequence length="129" mass="13936">MIVGIGVDLVDLARFERSVSRTPRLKERLFTTAEREKPLRSLAGRFAAKEALIKALGSSDGIRWLEIEVSNNAEGDPMFRFSGGTAERVAARGIDVVHLSMSHDGGAAMAFVVAERNAPADRAPEAEAK</sequence>
<proteinExistence type="inferred from homology"/>
<dbReference type="HAMAP" id="MF_00101">
    <property type="entry name" value="AcpS"/>
    <property type="match status" value="1"/>
</dbReference>
<evidence type="ECO:0000256" key="8">
    <source>
        <dbReference type="HAMAP-Rule" id="MF_00101"/>
    </source>
</evidence>
<dbReference type="InterPro" id="IPR004568">
    <property type="entry name" value="Ppantetheine-prot_Trfase_dom"/>
</dbReference>
<comment type="cofactor">
    <cofactor evidence="8">
        <name>Mg(2+)</name>
        <dbReference type="ChEBI" id="CHEBI:18420"/>
    </cofactor>
</comment>
<keyword evidence="7 8" id="KW-0275">Fatty acid biosynthesis</keyword>
<keyword evidence="3 8" id="KW-0479">Metal-binding</keyword>
<dbReference type="GO" id="GO:0006633">
    <property type="term" value="P:fatty acid biosynthetic process"/>
    <property type="evidence" value="ECO:0007669"/>
    <property type="project" value="UniProtKB-UniRule"/>
</dbReference>
<evidence type="ECO:0000313" key="10">
    <source>
        <dbReference type="EMBL" id="SKC59728.1"/>
    </source>
</evidence>
<dbReference type="STRING" id="123320.SAMN06309945_1991"/>
<dbReference type="InterPro" id="IPR008278">
    <property type="entry name" value="4-PPantetheinyl_Trfase_dom"/>
</dbReference>
<comment type="function">
    <text evidence="8">Transfers the 4'-phosphopantetheine moiety from coenzyme A to a Ser of acyl-carrier-protein.</text>
</comment>
<evidence type="ECO:0000256" key="5">
    <source>
        <dbReference type="ARBA" id="ARBA00022842"/>
    </source>
</evidence>
<dbReference type="Gene3D" id="3.90.470.20">
    <property type="entry name" value="4'-phosphopantetheinyl transferase domain"/>
    <property type="match status" value="1"/>
</dbReference>
<dbReference type="EC" id="2.7.8.7" evidence="8"/>
<evidence type="ECO:0000256" key="7">
    <source>
        <dbReference type="ARBA" id="ARBA00023160"/>
    </source>
</evidence>
<dbReference type="GO" id="GO:0000287">
    <property type="term" value="F:magnesium ion binding"/>
    <property type="evidence" value="ECO:0007669"/>
    <property type="project" value="UniProtKB-UniRule"/>
</dbReference>
<keyword evidence="8" id="KW-0963">Cytoplasm</keyword>
<feature type="binding site" evidence="8">
    <location>
        <position position="8"/>
    </location>
    <ligand>
        <name>Mg(2+)</name>
        <dbReference type="ChEBI" id="CHEBI:18420"/>
    </ligand>
</feature>
<evidence type="ECO:0000256" key="1">
    <source>
        <dbReference type="ARBA" id="ARBA00022516"/>
    </source>
</evidence>
<keyword evidence="6 8" id="KW-0443">Lipid metabolism</keyword>
<evidence type="ECO:0000259" key="9">
    <source>
        <dbReference type="Pfam" id="PF01648"/>
    </source>
</evidence>
<evidence type="ECO:0000256" key="2">
    <source>
        <dbReference type="ARBA" id="ARBA00022679"/>
    </source>
</evidence>
<dbReference type="GO" id="GO:0008897">
    <property type="term" value="F:holo-[acyl-carrier-protein] synthase activity"/>
    <property type="evidence" value="ECO:0007669"/>
    <property type="project" value="UniProtKB-UniRule"/>
</dbReference>
<comment type="catalytic activity">
    <reaction evidence="8">
        <text>apo-[ACP] + CoA = holo-[ACP] + adenosine 3',5'-bisphosphate + H(+)</text>
        <dbReference type="Rhea" id="RHEA:12068"/>
        <dbReference type="Rhea" id="RHEA-COMP:9685"/>
        <dbReference type="Rhea" id="RHEA-COMP:9690"/>
        <dbReference type="ChEBI" id="CHEBI:15378"/>
        <dbReference type="ChEBI" id="CHEBI:29999"/>
        <dbReference type="ChEBI" id="CHEBI:57287"/>
        <dbReference type="ChEBI" id="CHEBI:58343"/>
        <dbReference type="ChEBI" id="CHEBI:64479"/>
        <dbReference type="EC" id="2.7.8.7"/>
    </reaction>
</comment>
<name>A0A1T5K8F6_9MICO</name>
<evidence type="ECO:0000256" key="3">
    <source>
        <dbReference type="ARBA" id="ARBA00022723"/>
    </source>
</evidence>
<dbReference type="NCBIfam" id="TIGR00516">
    <property type="entry name" value="acpS"/>
    <property type="match status" value="1"/>
</dbReference>
<evidence type="ECO:0000313" key="11">
    <source>
        <dbReference type="Proteomes" id="UP000190857"/>
    </source>
</evidence>
<dbReference type="InterPro" id="IPR002582">
    <property type="entry name" value="ACPS"/>
</dbReference>
<feature type="binding site" evidence="8">
    <location>
        <position position="50"/>
    </location>
    <ligand>
        <name>Mg(2+)</name>
        <dbReference type="ChEBI" id="CHEBI:18420"/>
    </ligand>
</feature>
<protein>
    <recommendedName>
        <fullName evidence="8">Holo-[acyl-carrier-protein] synthase</fullName>
        <shortName evidence="8">Holo-ACP synthase</shortName>
        <ecNumber evidence="8">2.7.8.7</ecNumber>
    </recommendedName>
    <alternativeName>
        <fullName evidence="8">4'-phosphopantetheinyl transferase AcpS</fullName>
    </alternativeName>
</protein>
<dbReference type="RefSeq" id="WP_079728072.1">
    <property type="nucleotide sequence ID" value="NZ_FUZP01000002.1"/>
</dbReference>
<dbReference type="OrthoDB" id="517356at2"/>
<dbReference type="GO" id="GO:0005737">
    <property type="term" value="C:cytoplasm"/>
    <property type="evidence" value="ECO:0007669"/>
    <property type="project" value="UniProtKB-SubCell"/>
</dbReference>
<organism evidence="10 11">
    <name type="scientific">Okibacterium fritillariae</name>
    <dbReference type="NCBI Taxonomy" id="123320"/>
    <lineage>
        <taxon>Bacteria</taxon>
        <taxon>Bacillati</taxon>
        <taxon>Actinomycetota</taxon>
        <taxon>Actinomycetes</taxon>
        <taxon>Micrococcales</taxon>
        <taxon>Microbacteriaceae</taxon>
        <taxon>Okibacterium</taxon>
    </lineage>
</organism>
<evidence type="ECO:0000256" key="6">
    <source>
        <dbReference type="ARBA" id="ARBA00023098"/>
    </source>
</evidence>
<feature type="domain" description="4'-phosphopantetheinyl transferase" evidence="9">
    <location>
        <begin position="4"/>
        <end position="88"/>
    </location>
</feature>
<dbReference type="Pfam" id="PF01648">
    <property type="entry name" value="ACPS"/>
    <property type="match status" value="1"/>
</dbReference>
<dbReference type="AlphaFoldDB" id="A0A1T5K8F6"/>
<dbReference type="EMBL" id="FUZP01000002">
    <property type="protein sequence ID" value="SKC59728.1"/>
    <property type="molecule type" value="Genomic_DNA"/>
</dbReference>
<evidence type="ECO:0000256" key="4">
    <source>
        <dbReference type="ARBA" id="ARBA00022832"/>
    </source>
</evidence>
<keyword evidence="1 8" id="KW-0444">Lipid biosynthesis</keyword>
<dbReference type="NCBIfam" id="TIGR00556">
    <property type="entry name" value="pantethn_trn"/>
    <property type="match status" value="1"/>
</dbReference>
<comment type="subcellular location">
    <subcellularLocation>
        <location evidence="8">Cytoplasm</location>
    </subcellularLocation>
</comment>
<dbReference type="SUPFAM" id="SSF56214">
    <property type="entry name" value="4'-phosphopantetheinyl transferase"/>
    <property type="match status" value="1"/>
</dbReference>
<keyword evidence="5 8" id="KW-0460">Magnesium</keyword>
<gene>
    <name evidence="8" type="primary">acpS</name>
    <name evidence="10" type="ORF">SAMN06309945_1991</name>
</gene>
<comment type="similarity">
    <text evidence="8">Belongs to the P-Pant transferase superfamily. AcpS family.</text>
</comment>
<keyword evidence="11" id="KW-1185">Reference proteome</keyword>
<dbReference type="NCBIfam" id="NF000832">
    <property type="entry name" value="PRK00070.3-2"/>
    <property type="match status" value="1"/>
</dbReference>